<dbReference type="AlphaFoldDB" id="A0AAD2HCI7"/>
<name>A0AAD2HCI7_9AGAR</name>
<comment type="caution">
    <text evidence="2">The sequence shown here is derived from an EMBL/GenBank/DDBJ whole genome shotgun (WGS) entry which is preliminary data.</text>
</comment>
<dbReference type="EMBL" id="CAVNYO010000181">
    <property type="protein sequence ID" value="CAK5272446.1"/>
    <property type="molecule type" value="Genomic_DNA"/>
</dbReference>
<sequence length="137" mass="14934">MHSMLGATKRPSSTSLQWTLSNRKRLMPGNEASRAVKSRTDWNQTHDKVISVRFAHVMGLSLLPAAMAAMSASQSELFRCSARAYANTESGQRDSLLLSSSCSAAAELTEQMQIRRAAKGAKVHKGLDSKSRSHVSE</sequence>
<reference evidence="2" key="1">
    <citation type="submission" date="2023-11" db="EMBL/GenBank/DDBJ databases">
        <authorList>
            <person name="De Vega J J."/>
            <person name="De Vega J J."/>
        </authorList>
    </citation>
    <scope>NUCLEOTIDE SEQUENCE</scope>
</reference>
<keyword evidence="3" id="KW-1185">Reference proteome</keyword>
<gene>
    <name evidence="2" type="ORF">MYCIT1_LOCUS18099</name>
</gene>
<evidence type="ECO:0000313" key="2">
    <source>
        <dbReference type="EMBL" id="CAK5272446.1"/>
    </source>
</evidence>
<protein>
    <submittedName>
        <fullName evidence="2">Uncharacterized protein</fullName>
    </submittedName>
</protein>
<feature type="compositionally biased region" description="Basic and acidic residues" evidence="1">
    <location>
        <begin position="125"/>
        <end position="137"/>
    </location>
</feature>
<dbReference type="Proteomes" id="UP001295794">
    <property type="component" value="Unassembled WGS sequence"/>
</dbReference>
<proteinExistence type="predicted"/>
<feature type="region of interest" description="Disordered" evidence="1">
    <location>
        <begin position="117"/>
        <end position="137"/>
    </location>
</feature>
<evidence type="ECO:0000313" key="3">
    <source>
        <dbReference type="Proteomes" id="UP001295794"/>
    </source>
</evidence>
<organism evidence="2 3">
    <name type="scientific">Mycena citricolor</name>
    <dbReference type="NCBI Taxonomy" id="2018698"/>
    <lineage>
        <taxon>Eukaryota</taxon>
        <taxon>Fungi</taxon>
        <taxon>Dikarya</taxon>
        <taxon>Basidiomycota</taxon>
        <taxon>Agaricomycotina</taxon>
        <taxon>Agaricomycetes</taxon>
        <taxon>Agaricomycetidae</taxon>
        <taxon>Agaricales</taxon>
        <taxon>Marasmiineae</taxon>
        <taxon>Mycenaceae</taxon>
        <taxon>Mycena</taxon>
    </lineage>
</organism>
<accession>A0AAD2HCI7</accession>
<evidence type="ECO:0000256" key="1">
    <source>
        <dbReference type="SAM" id="MobiDB-lite"/>
    </source>
</evidence>